<reference evidence="1" key="1">
    <citation type="submission" date="2018-02" db="EMBL/GenBank/DDBJ databases">
        <title>Rhizophora mucronata_Transcriptome.</title>
        <authorList>
            <person name="Meera S.P."/>
            <person name="Sreeshan A."/>
            <person name="Augustine A."/>
        </authorList>
    </citation>
    <scope>NUCLEOTIDE SEQUENCE</scope>
    <source>
        <tissue evidence="1">Leaf</tissue>
    </source>
</reference>
<sequence length="32" mass="3611">MLLSQVTFPSQSLVLGFNNTNAICQQTYNFCK</sequence>
<organism evidence="1">
    <name type="scientific">Rhizophora mucronata</name>
    <name type="common">Asiatic mangrove</name>
    <dbReference type="NCBI Taxonomy" id="61149"/>
    <lineage>
        <taxon>Eukaryota</taxon>
        <taxon>Viridiplantae</taxon>
        <taxon>Streptophyta</taxon>
        <taxon>Embryophyta</taxon>
        <taxon>Tracheophyta</taxon>
        <taxon>Spermatophyta</taxon>
        <taxon>Magnoliopsida</taxon>
        <taxon>eudicotyledons</taxon>
        <taxon>Gunneridae</taxon>
        <taxon>Pentapetalae</taxon>
        <taxon>rosids</taxon>
        <taxon>fabids</taxon>
        <taxon>Malpighiales</taxon>
        <taxon>Rhizophoraceae</taxon>
        <taxon>Rhizophora</taxon>
    </lineage>
</organism>
<protein>
    <submittedName>
        <fullName evidence="1">Uncharacterized protein</fullName>
    </submittedName>
</protein>
<dbReference type="EMBL" id="GGEC01082431">
    <property type="protein sequence ID" value="MBX62915.1"/>
    <property type="molecule type" value="Transcribed_RNA"/>
</dbReference>
<name>A0A2P2Q7G2_RHIMU</name>
<proteinExistence type="predicted"/>
<evidence type="ECO:0000313" key="1">
    <source>
        <dbReference type="EMBL" id="MBX62915.1"/>
    </source>
</evidence>
<dbReference type="AlphaFoldDB" id="A0A2P2Q7G2"/>
<accession>A0A2P2Q7G2</accession>